<dbReference type="Proteomes" id="UP000015105">
    <property type="component" value="Chromosome 4D"/>
</dbReference>
<dbReference type="InterPro" id="IPR051345">
    <property type="entry name" value="Importin_beta-like_NTR"/>
</dbReference>
<keyword evidence="2" id="KW-1185">Reference proteome</keyword>
<dbReference type="GO" id="GO:0006606">
    <property type="term" value="P:protein import into nucleus"/>
    <property type="evidence" value="ECO:0007669"/>
    <property type="project" value="TreeGrafter"/>
</dbReference>
<reference evidence="1" key="4">
    <citation type="submission" date="2019-03" db="UniProtKB">
        <authorList>
            <consortium name="EnsemblPlants"/>
        </authorList>
    </citation>
    <scope>IDENTIFICATION</scope>
</reference>
<accession>A0A453I1W8</accession>
<dbReference type="PANTHER" id="PTHR12363:SF44">
    <property type="entry name" value="ARM REPEAT SUPERFAMILY PROTEIN"/>
    <property type="match status" value="1"/>
</dbReference>
<dbReference type="SUPFAM" id="SSF48371">
    <property type="entry name" value="ARM repeat"/>
    <property type="match status" value="1"/>
</dbReference>
<dbReference type="Gene3D" id="1.25.10.10">
    <property type="entry name" value="Leucine-rich Repeat Variant"/>
    <property type="match status" value="1"/>
</dbReference>
<dbReference type="InterPro" id="IPR011989">
    <property type="entry name" value="ARM-like"/>
</dbReference>
<dbReference type="InterPro" id="IPR016024">
    <property type="entry name" value="ARM-type_fold"/>
</dbReference>
<protein>
    <submittedName>
        <fullName evidence="1">Uncharacterized protein</fullName>
    </submittedName>
</protein>
<reference evidence="2" key="2">
    <citation type="journal article" date="2017" name="Nat. Plants">
        <title>The Aegilops tauschii genome reveals multiple impacts of transposons.</title>
        <authorList>
            <person name="Zhao G."/>
            <person name="Zou C."/>
            <person name="Li K."/>
            <person name="Wang K."/>
            <person name="Li T."/>
            <person name="Gao L."/>
            <person name="Zhang X."/>
            <person name="Wang H."/>
            <person name="Yang Z."/>
            <person name="Liu X."/>
            <person name="Jiang W."/>
            <person name="Mao L."/>
            <person name="Kong X."/>
            <person name="Jiao Y."/>
            <person name="Jia J."/>
        </authorList>
    </citation>
    <scope>NUCLEOTIDE SEQUENCE [LARGE SCALE GENOMIC DNA]</scope>
    <source>
        <strain evidence="2">cv. AL8/78</strain>
    </source>
</reference>
<evidence type="ECO:0000313" key="2">
    <source>
        <dbReference type="Proteomes" id="UP000015105"/>
    </source>
</evidence>
<organism evidence="1 2">
    <name type="scientific">Aegilops tauschii subsp. strangulata</name>
    <name type="common">Goatgrass</name>
    <dbReference type="NCBI Taxonomy" id="200361"/>
    <lineage>
        <taxon>Eukaryota</taxon>
        <taxon>Viridiplantae</taxon>
        <taxon>Streptophyta</taxon>
        <taxon>Embryophyta</taxon>
        <taxon>Tracheophyta</taxon>
        <taxon>Spermatophyta</taxon>
        <taxon>Magnoliopsida</taxon>
        <taxon>Liliopsida</taxon>
        <taxon>Poales</taxon>
        <taxon>Poaceae</taxon>
        <taxon>BOP clade</taxon>
        <taxon>Pooideae</taxon>
        <taxon>Triticodae</taxon>
        <taxon>Triticeae</taxon>
        <taxon>Triticinae</taxon>
        <taxon>Aegilops</taxon>
    </lineage>
</organism>
<dbReference type="Gramene" id="AET4Gv20411200.10">
    <property type="protein sequence ID" value="AET4Gv20411200.10"/>
    <property type="gene ID" value="AET4Gv20411200"/>
</dbReference>
<reference evidence="1" key="3">
    <citation type="journal article" date="2017" name="Nature">
        <title>Genome sequence of the progenitor of the wheat D genome Aegilops tauschii.</title>
        <authorList>
            <person name="Luo M.C."/>
            <person name="Gu Y.Q."/>
            <person name="Puiu D."/>
            <person name="Wang H."/>
            <person name="Twardziok S.O."/>
            <person name="Deal K.R."/>
            <person name="Huo N."/>
            <person name="Zhu T."/>
            <person name="Wang L."/>
            <person name="Wang Y."/>
            <person name="McGuire P.E."/>
            <person name="Liu S."/>
            <person name="Long H."/>
            <person name="Ramasamy R.K."/>
            <person name="Rodriguez J.C."/>
            <person name="Van S.L."/>
            <person name="Yuan L."/>
            <person name="Wang Z."/>
            <person name="Xia Z."/>
            <person name="Xiao L."/>
            <person name="Anderson O.D."/>
            <person name="Ouyang S."/>
            <person name="Liang Y."/>
            <person name="Zimin A.V."/>
            <person name="Pertea G."/>
            <person name="Qi P."/>
            <person name="Bennetzen J.L."/>
            <person name="Dai X."/>
            <person name="Dawson M.W."/>
            <person name="Muller H.G."/>
            <person name="Kugler K."/>
            <person name="Rivarola-Duarte L."/>
            <person name="Spannagl M."/>
            <person name="Mayer K.F.X."/>
            <person name="Lu F.H."/>
            <person name="Bevan M.W."/>
            <person name="Leroy P."/>
            <person name="Li P."/>
            <person name="You F.M."/>
            <person name="Sun Q."/>
            <person name="Liu Z."/>
            <person name="Lyons E."/>
            <person name="Wicker T."/>
            <person name="Salzberg S.L."/>
            <person name="Devos K.M."/>
            <person name="Dvorak J."/>
        </authorList>
    </citation>
    <scope>NUCLEOTIDE SEQUENCE [LARGE SCALE GENOMIC DNA]</scope>
    <source>
        <strain evidence="1">cv. AL8/78</strain>
    </source>
</reference>
<sequence>MDASSWVYKSFGDVIGSYSKWLSSSKSNIKPLLLFCASGISKSISSNSCSVALRKLCEDASSFIHEPPILDILFWISEGMGEGNLRIEDEEEIISAITHALCSILDKELRKTSLARLLCSSYSAVEKIIDIDRDELLRQNSSAYAQALNIAVRGLHRMGALFSHLAMSITSGLIDDDTISVLFGIFWPLLEKLTQSSHMENTSLSTAACRSLSSAIHSCAANMIEEFGHKEEYSVVCVRTIETFSSAASLSNLNSSYTCDQEPDLIEAYANFTSAFIRCCPKEAIVASRSLLELSFQKAAICSTAMHQGAALVAISYMSCFFDASLTDVLESPECPSDESRGAVLVQILARCGEGLMFNVFYALLGVSALSRVHKSATMLQKLAALCSLCERTMWKGILCWDSLCGWLQTTST</sequence>
<dbReference type="PANTHER" id="PTHR12363">
    <property type="entry name" value="TRANSPORTIN 3 AND IMPORTIN 13"/>
    <property type="match status" value="1"/>
</dbReference>
<dbReference type="GO" id="GO:0005737">
    <property type="term" value="C:cytoplasm"/>
    <property type="evidence" value="ECO:0007669"/>
    <property type="project" value="TreeGrafter"/>
</dbReference>
<dbReference type="AlphaFoldDB" id="A0A453I1W8"/>
<reference evidence="2" key="1">
    <citation type="journal article" date="2014" name="Science">
        <title>Ancient hybridizations among the ancestral genomes of bread wheat.</title>
        <authorList>
            <consortium name="International Wheat Genome Sequencing Consortium,"/>
            <person name="Marcussen T."/>
            <person name="Sandve S.R."/>
            <person name="Heier L."/>
            <person name="Spannagl M."/>
            <person name="Pfeifer M."/>
            <person name="Jakobsen K.S."/>
            <person name="Wulff B.B."/>
            <person name="Steuernagel B."/>
            <person name="Mayer K.F."/>
            <person name="Olsen O.A."/>
        </authorList>
    </citation>
    <scope>NUCLEOTIDE SEQUENCE [LARGE SCALE GENOMIC DNA]</scope>
    <source>
        <strain evidence="2">cv. AL8/78</strain>
    </source>
</reference>
<proteinExistence type="predicted"/>
<name>A0A453I1W8_AEGTS</name>
<dbReference type="EnsemblPlants" id="AET4Gv20411200.10">
    <property type="protein sequence ID" value="AET4Gv20411200.10"/>
    <property type="gene ID" value="AET4Gv20411200"/>
</dbReference>
<reference evidence="1" key="5">
    <citation type="journal article" date="2021" name="G3 (Bethesda)">
        <title>Aegilops tauschii genome assembly Aet v5.0 features greater sequence contiguity and improved annotation.</title>
        <authorList>
            <person name="Wang L."/>
            <person name="Zhu T."/>
            <person name="Rodriguez J.C."/>
            <person name="Deal K.R."/>
            <person name="Dubcovsky J."/>
            <person name="McGuire P.E."/>
            <person name="Lux T."/>
            <person name="Spannagl M."/>
            <person name="Mayer K.F.X."/>
            <person name="Baldrich P."/>
            <person name="Meyers B.C."/>
            <person name="Huo N."/>
            <person name="Gu Y.Q."/>
            <person name="Zhou H."/>
            <person name="Devos K.M."/>
            <person name="Bennetzen J.L."/>
            <person name="Unver T."/>
            <person name="Budak H."/>
            <person name="Gulick P.J."/>
            <person name="Galiba G."/>
            <person name="Kalapos B."/>
            <person name="Nelson D.R."/>
            <person name="Li P."/>
            <person name="You F.M."/>
            <person name="Luo M.C."/>
            <person name="Dvorak J."/>
        </authorList>
    </citation>
    <scope>NUCLEOTIDE SEQUENCE [LARGE SCALE GENOMIC DNA]</scope>
    <source>
        <strain evidence="1">cv. AL8/78</strain>
    </source>
</reference>
<evidence type="ECO:0000313" key="1">
    <source>
        <dbReference type="EnsemblPlants" id="AET4Gv20411200.10"/>
    </source>
</evidence>